<sequence length="145" mass="17013">MEQQTALIISATILIISGVYSKIRFTLNDLSAKMSHFKHERNKFEVIMQPKWFLHSTYPMIVLWLTLSIILFMTFKWWALLYFPLSIIAVSVISLITPPSKKSITVMFFKTTHIKYRQRFNYSSDDEELLIKANDFLSKLTGLKN</sequence>
<evidence type="ECO:0000313" key="2">
    <source>
        <dbReference type="EMBL" id="QIA08801.1"/>
    </source>
</evidence>
<evidence type="ECO:0000256" key="1">
    <source>
        <dbReference type="SAM" id="Phobius"/>
    </source>
</evidence>
<gene>
    <name evidence="2" type="ORF">G0Q07_14210</name>
</gene>
<dbReference type="AlphaFoldDB" id="A0A6C0RI67"/>
<dbReference type="KEGG" id="drc:G0Q07_14210"/>
<keyword evidence="1" id="KW-1133">Transmembrane helix</keyword>
<feature type="transmembrane region" description="Helical" evidence="1">
    <location>
        <begin position="79"/>
        <end position="97"/>
    </location>
</feature>
<organism evidence="2 3">
    <name type="scientific">Draconibacterium halophilum</name>
    <dbReference type="NCBI Taxonomy" id="2706887"/>
    <lineage>
        <taxon>Bacteria</taxon>
        <taxon>Pseudomonadati</taxon>
        <taxon>Bacteroidota</taxon>
        <taxon>Bacteroidia</taxon>
        <taxon>Marinilabiliales</taxon>
        <taxon>Prolixibacteraceae</taxon>
        <taxon>Draconibacterium</taxon>
    </lineage>
</organism>
<name>A0A6C0RI67_9BACT</name>
<dbReference type="Proteomes" id="UP000474630">
    <property type="component" value="Chromosome"/>
</dbReference>
<keyword evidence="1" id="KW-0812">Transmembrane</keyword>
<reference evidence="2 3" key="1">
    <citation type="submission" date="2020-02" db="EMBL/GenBank/DDBJ databases">
        <title>Genome sequencing for Draconibacterium sp. strain M1.</title>
        <authorList>
            <person name="Park S.-J."/>
        </authorList>
    </citation>
    <scope>NUCLEOTIDE SEQUENCE [LARGE SCALE GENOMIC DNA]</scope>
    <source>
        <strain evidence="2 3">M1</strain>
    </source>
</reference>
<accession>A0A6C0RI67</accession>
<evidence type="ECO:0000313" key="3">
    <source>
        <dbReference type="Proteomes" id="UP000474630"/>
    </source>
</evidence>
<dbReference type="RefSeq" id="WP_163347252.1">
    <property type="nucleotide sequence ID" value="NZ_CP048409.1"/>
</dbReference>
<feature type="transmembrane region" description="Helical" evidence="1">
    <location>
        <begin position="6"/>
        <end position="25"/>
    </location>
</feature>
<proteinExistence type="predicted"/>
<feature type="transmembrane region" description="Helical" evidence="1">
    <location>
        <begin position="52"/>
        <end position="73"/>
    </location>
</feature>
<dbReference type="EMBL" id="CP048409">
    <property type="protein sequence ID" value="QIA08801.1"/>
    <property type="molecule type" value="Genomic_DNA"/>
</dbReference>
<keyword evidence="3" id="KW-1185">Reference proteome</keyword>
<protein>
    <submittedName>
        <fullName evidence="2">Uncharacterized protein</fullName>
    </submittedName>
</protein>
<keyword evidence="1" id="KW-0472">Membrane</keyword>